<dbReference type="InterPro" id="IPR029058">
    <property type="entry name" value="AB_hydrolase_fold"/>
</dbReference>
<dbReference type="GO" id="GO:0016787">
    <property type="term" value="F:hydrolase activity"/>
    <property type="evidence" value="ECO:0007669"/>
    <property type="project" value="InterPro"/>
</dbReference>
<dbReference type="Pfam" id="PF07859">
    <property type="entry name" value="Abhydrolase_3"/>
    <property type="match status" value="1"/>
</dbReference>
<dbReference type="GO" id="GO:0160105">
    <property type="term" value="F:tRNA (adenine(22)-N1)-methyltransferase activity"/>
    <property type="evidence" value="ECO:0007669"/>
    <property type="project" value="InterPro"/>
</dbReference>
<dbReference type="Gene3D" id="3.40.50.150">
    <property type="entry name" value="Vaccinia Virus protein VP39"/>
    <property type="match status" value="1"/>
</dbReference>
<gene>
    <name evidence="2" type="ORF">IAD46_04885</name>
</gene>
<reference evidence="2" key="2">
    <citation type="journal article" date="2021" name="PeerJ">
        <title>Extensive microbial diversity within the chicken gut microbiome revealed by metagenomics and culture.</title>
        <authorList>
            <person name="Gilroy R."/>
            <person name="Ravi A."/>
            <person name="Getino M."/>
            <person name="Pursley I."/>
            <person name="Horton D.L."/>
            <person name="Alikhan N.F."/>
            <person name="Baker D."/>
            <person name="Gharbi K."/>
            <person name="Hall N."/>
            <person name="Watson M."/>
            <person name="Adriaenssens E.M."/>
            <person name="Foster-Nyarko E."/>
            <person name="Jarju S."/>
            <person name="Secka A."/>
            <person name="Antonio M."/>
            <person name="Oren A."/>
            <person name="Chaudhuri R.R."/>
            <person name="La Ragione R."/>
            <person name="Hildebrand F."/>
            <person name="Pallen M.J."/>
        </authorList>
    </citation>
    <scope>NUCLEOTIDE SEQUENCE</scope>
    <source>
        <strain evidence="2">ChiW17-6978</strain>
    </source>
</reference>
<protein>
    <submittedName>
        <fullName evidence="2">tRNA (Adenine(22)-N(1))-methyltransferase TrmK</fullName>
    </submittedName>
</protein>
<dbReference type="SUPFAM" id="SSF53335">
    <property type="entry name" value="S-adenosyl-L-methionine-dependent methyltransferases"/>
    <property type="match status" value="1"/>
</dbReference>
<dbReference type="Gene3D" id="1.10.287.1890">
    <property type="match status" value="1"/>
</dbReference>
<dbReference type="Proteomes" id="UP000886758">
    <property type="component" value="Unassembled WGS sequence"/>
</dbReference>
<dbReference type="PANTHER" id="PTHR38451:SF1">
    <property type="entry name" value="TRNA (ADENINE(22)-N(1))-METHYLTRANSFERASE"/>
    <property type="match status" value="1"/>
</dbReference>
<dbReference type="InterPro" id="IPR006901">
    <property type="entry name" value="TrmK"/>
</dbReference>
<sequence>MDRIELLASLAEGTHTLADIGCDHAYTLITAIRKYGVKRGLAIEVAPGPFENARKNIEQFGLQDRIKLLLSDGFKQIQTPFDTALIAGMGGYLIRDILIKGIEKIKGKKLILSANSDVHVVRKVLMEQGFTIVDEVAFYDQGKYYEILVAVFGSSKMDEYDLKFGPVLRRKRPISFVTYYTAHQNKLLQVLPSIQNTAKKEEMEKEIALWQSLSNHPNMEKYYILNTPNYYRTYYLDDQMRPTIIVAPGGGYRYTSERESEPVVDVFHALGYHVIVVNYRETPQDAYPKPQQYLAEAVKQVFGDQRSSCLIGMGFSAGGHCFLETILHAEAYDLPPISLLILGYPVITTEEKYRHSGSFSNLLLDRQTDPTVLRRLSLEKEVTKNNAPKLFLWGTFTDESVPVMNSLMLLEAYHHVGASVEYHCFPEGCHGLSVANAASGNGDLKKINPYVARWAYWADQWIKKQLEEK</sequence>
<evidence type="ECO:0000313" key="2">
    <source>
        <dbReference type="EMBL" id="HIT50342.1"/>
    </source>
</evidence>
<dbReference type="Gene3D" id="3.40.50.1820">
    <property type="entry name" value="alpha/beta hydrolase"/>
    <property type="match status" value="1"/>
</dbReference>
<proteinExistence type="predicted"/>
<dbReference type="SUPFAM" id="SSF53474">
    <property type="entry name" value="alpha/beta-Hydrolases"/>
    <property type="match status" value="1"/>
</dbReference>
<dbReference type="EMBL" id="DVLF01000153">
    <property type="protein sequence ID" value="HIT50342.1"/>
    <property type="molecule type" value="Genomic_DNA"/>
</dbReference>
<comment type="caution">
    <text evidence="2">The sequence shown here is derived from an EMBL/GenBank/DDBJ whole genome shotgun (WGS) entry which is preliminary data.</text>
</comment>
<evidence type="ECO:0000313" key="3">
    <source>
        <dbReference type="Proteomes" id="UP000886758"/>
    </source>
</evidence>
<name>A0A9D1KJC3_9MOLU</name>
<dbReference type="PANTHER" id="PTHR38451">
    <property type="entry name" value="TRNA (ADENINE(22)-N(1))-METHYLTRANSFERASE"/>
    <property type="match status" value="1"/>
</dbReference>
<accession>A0A9D1KJC3</accession>
<reference evidence="2" key="1">
    <citation type="submission" date="2020-10" db="EMBL/GenBank/DDBJ databases">
        <authorList>
            <person name="Gilroy R."/>
        </authorList>
    </citation>
    <scope>NUCLEOTIDE SEQUENCE</scope>
    <source>
        <strain evidence="2">ChiW17-6978</strain>
    </source>
</reference>
<organism evidence="2 3">
    <name type="scientific">Candidatus Pelethenecus faecipullorum</name>
    <dbReference type="NCBI Taxonomy" id="2840900"/>
    <lineage>
        <taxon>Bacteria</taxon>
        <taxon>Bacillati</taxon>
        <taxon>Mycoplasmatota</taxon>
        <taxon>Mollicutes</taxon>
        <taxon>Candidatus Pelethenecus</taxon>
    </lineage>
</organism>
<feature type="domain" description="Alpha/beta hydrolase fold-3" evidence="1">
    <location>
        <begin position="249"/>
        <end position="378"/>
    </location>
</feature>
<dbReference type="Pfam" id="PF04816">
    <property type="entry name" value="TrmK"/>
    <property type="match status" value="1"/>
</dbReference>
<evidence type="ECO:0000259" key="1">
    <source>
        <dbReference type="Pfam" id="PF07859"/>
    </source>
</evidence>
<dbReference type="InterPro" id="IPR029063">
    <property type="entry name" value="SAM-dependent_MTases_sf"/>
</dbReference>
<dbReference type="InterPro" id="IPR013094">
    <property type="entry name" value="AB_hydrolase_3"/>
</dbReference>
<dbReference type="AlphaFoldDB" id="A0A9D1KJC3"/>